<name>A0A4V1D384_9BACT</name>
<feature type="transmembrane region" description="Helical" evidence="6">
    <location>
        <begin position="292"/>
        <end position="314"/>
    </location>
</feature>
<evidence type="ECO:0000256" key="1">
    <source>
        <dbReference type="ARBA" id="ARBA00004651"/>
    </source>
</evidence>
<dbReference type="InterPro" id="IPR013525">
    <property type="entry name" value="ABC2_TM"/>
</dbReference>
<keyword evidence="5 6" id="KW-0472">Membrane</keyword>
<feature type="domain" description="ABC-2 type transporter transmembrane" evidence="7">
    <location>
        <begin position="17"/>
        <end position="364"/>
    </location>
</feature>
<dbReference type="KEGG" id="ddb:E7747_07420"/>
<protein>
    <submittedName>
        <fullName evidence="8">ABC transporter permease</fullName>
    </submittedName>
</protein>
<feature type="transmembrane region" description="Helical" evidence="6">
    <location>
        <begin position="227"/>
        <end position="253"/>
    </location>
</feature>
<accession>A0A4V1D384</accession>
<keyword evidence="2" id="KW-1003">Cell membrane</keyword>
<dbReference type="Proteomes" id="UP000297149">
    <property type="component" value="Chromosome"/>
</dbReference>
<evidence type="ECO:0000259" key="7">
    <source>
        <dbReference type="Pfam" id="PF12698"/>
    </source>
</evidence>
<organism evidence="8 9">
    <name type="scientific">Duncaniella dubosii</name>
    <dbReference type="NCBI Taxonomy" id="2518971"/>
    <lineage>
        <taxon>Bacteria</taxon>
        <taxon>Pseudomonadati</taxon>
        <taxon>Bacteroidota</taxon>
        <taxon>Bacteroidia</taxon>
        <taxon>Bacteroidales</taxon>
        <taxon>Muribaculaceae</taxon>
        <taxon>Duncaniella</taxon>
    </lineage>
</organism>
<evidence type="ECO:0000256" key="6">
    <source>
        <dbReference type="SAM" id="Phobius"/>
    </source>
</evidence>
<sequence length="384" mass="42753">MLLQIIKRELRRLTSRKIYIFMMLIVPICFTFFFLNLMGEGLPLKIPVGVVDLDHTSLSRKVCRSLNASELIDISADAESFHDAIEKVRSGEIYGFFYIPSDFQKKAISGGTPTLSFYSNMAVFVPGSLSFKGFKTIAVLTSGGIVKTTLVGMGADEDTAGALLQPVVIRSHPLNNPWLNYAIYLSPSFIPCLLALIVLLMTVFSICQENKTGTSVEWMRLARGNMAVALAGKLLPQTVIFTSVGVAMQAVMFRFLGFPLNCHPLNMIFAMLLLVMACQAFATFITEMLPNLRMAMSIVSLTGILCFSIAGFSFPVEKMYGGVAIFSYLVPIRYYFLIYIDQALNGIPLYYSRFYYMALLAFLLLPALGLRRLAKRLENPIYVP</sequence>
<gene>
    <name evidence="8" type="ORF">E7747_07420</name>
</gene>
<dbReference type="InterPro" id="IPR051449">
    <property type="entry name" value="ABC-2_transporter_component"/>
</dbReference>
<dbReference type="EMBL" id="CP039396">
    <property type="protein sequence ID" value="QCD42118.1"/>
    <property type="molecule type" value="Genomic_DNA"/>
</dbReference>
<keyword evidence="9" id="KW-1185">Reference proteome</keyword>
<feature type="transmembrane region" description="Helical" evidence="6">
    <location>
        <begin position="20"/>
        <end position="38"/>
    </location>
</feature>
<keyword evidence="3 6" id="KW-0812">Transmembrane</keyword>
<dbReference type="RefSeq" id="WP_123613441.1">
    <property type="nucleotide sequence ID" value="NZ_CAXHQF010000024.1"/>
</dbReference>
<feature type="transmembrane region" description="Helical" evidence="6">
    <location>
        <begin position="320"/>
        <end position="342"/>
    </location>
</feature>
<comment type="subcellular location">
    <subcellularLocation>
        <location evidence="1">Cell membrane</location>
        <topology evidence="1">Multi-pass membrane protein</topology>
    </subcellularLocation>
</comment>
<evidence type="ECO:0000256" key="4">
    <source>
        <dbReference type="ARBA" id="ARBA00022989"/>
    </source>
</evidence>
<dbReference type="PANTHER" id="PTHR30294">
    <property type="entry name" value="MEMBRANE COMPONENT OF ABC TRANSPORTER YHHJ-RELATED"/>
    <property type="match status" value="1"/>
</dbReference>
<feature type="transmembrane region" description="Helical" evidence="6">
    <location>
        <begin position="181"/>
        <end position="206"/>
    </location>
</feature>
<proteinExistence type="predicted"/>
<dbReference type="AlphaFoldDB" id="A0A4V1D384"/>
<reference evidence="9" key="1">
    <citation type="submission" date="2019-02" db="EMBL/GenBank/DDBJ databases">
        <title>Isolation and identification of novel species under the genus Muribaculum.</title>
        <authorList>
            <person name="Miyake S."/>
            <person name="Ding Y."/>
            <person name="Low A."/>
            <person name="Soh M."/>
            <person name="Seedorf H."/>
        </authorList>
    </citation>
    <scope>NUCLEOTIDE SEQUENCE [LARGE SCALE GENOMIC DNA]</scope>
    <source>
        <strain evidence="9">H5</strain>
    </source>
</reference>
<dbReference type="Gene3D" id="3.40.1710.10">
    <property type="entry name" value="abc type-2 transporter like domain"/>
    <property type="match status" value="1"/>
</dbReference>
<keyword evidence="4 6" id="KW-1133">Transmembrane helix</keyword>
<evidence type="ECO:0000313" key="8">
    <source>
        <dbReference type="EMBL" id="QCD42118.1"/>
    </source>
</evidence>
<dbReference type="GO" id="GO:0005886">
    <property type="term" value="C:plasma membrane"/>
    <property type="evidence" value="ECO:0007669"/>
    <property type="project" value="UniProtKB-SubCell"/>
</dbReference>
<evidence type="ECO:0000256" key="3">
    <source>
        <dbReference type="ARBA" id="ARBA00022692"/>
    </source>
</evidence>
<evidence type="ECO:0000256" key="5">
    <source>
        <dbReference type="ARBA" id="ARBA00023136"/>
    </source>
</evidence>
<dbReference type="PANTHER" id="PTHR30294:SF47">
    <property type="entry name" value="INNER MEMBRANE TRANSPORT PERMEASE YHHJ"/>
    <property type="match status" value="1"/>
</dbReference>
<evidence type="ECO:0000256" key="2">
    <source>
        <dbReference type="ARBA" id="ARBA00022475"/>
    </source>
</evidence>
<dbReference type="Pfam" id="PF12698">
    <property type="entry name" value="ABC2_membrane_3"/>
    <property type="match status" value="1"/>
</dbReference>
<evidence type="ECO:0000313" key="9">
    <source>
        <dbReference type="Proteomes" id="UP000297149"/>
    </source>
</evidence>
<feature type="transmembrane region" description="Helical" evidence="6">
    <location>
        <begin position="265"/>
        <end position="285"/>
    </location>
</feature>
<dbReference type="GO" id="GO:0140359">
    <property type="term" value="F:ABC-type transporter activity"/>
    <property type="evidence" value="ECO:0007669"/>
    <property type="project" value="InterPro"/>
</dbReference>
<feature type="transmembrane region" description="Helical" evidence="6">
    <location>
        <begin position="354"/>
        <end position="374"/>
    </location>
</feature>